<proteinExistence type="inferred from homology"/>
<evidence type="ECO:0000259" key="4">
    <source>
        <dbReference type="Pfam" id="PF00082"/>
    </source>
</evidence>
<dbReference type="SUPFAM" id="SSF52743">
    <property type="entry name" value="Subtilisin-like"/>
    <property type="match status" value="1"/>
</dbReference>
<evidence type="ECO:0000256" key="2">
    <source>
        <dbReference type="ARBA" id="ARBA00023619"/>
    </source>
</evidence>
<feature type="domain" description="Peptidase S8/S53" evidence="4">
    <location>
        <begin position="1"/>
        <end position="114"/>
    </location>
</feature>
<dbReference type="GO" id="GO:0004252">
    <property type="term" value="F:serine-type endopeptidase activity"/>
    <property type="evidence" value="ECO:0007669"/>
    <property type="project" value="UniProtKB-EC"/>
</dbReference>
<comment type="caution">
    <text evidence="5">The sequence shown here is derived from an EMBL/GenBank/DDBJ whole genome shotgun (WGS) entry which is preliminary data.</text>
</comment>
<dbReference type="GO" id="GO:0006508">
    <property type="term" value="P:proteolysis"/>
    <property type="evidence" value="ECO:0007669"/>
    <property type="project" value="InterPro"/>
</dbReference>
<keyword evidence="6" id="KW-1185">Reference proteome</keyword>
<accession>A0A7J6KZ77</accession>
<dbReference type="Pfam" id="PF00082">
    <property type="entry name" value="Peptidase_S8"/>
    <property type="match status" value="1"/>
</dbReference>
<evidence type="ECO:0000256" key="1">
    <source>
        <dbReference type="ARBA" id="ARBA00023529"/>
    </source>
</evidence>
<dbReference type="AlphaFoldDB" id="A0A7J6KZ77"/>
<dbReference type="InterPro" id="IPR000209">
    <property type="entry name" value="Peptidase_S8/S53_dom"/>
</dbReference>
<comment type="similarity">
    <text evidence="3">Belongs to the peptidase S8 family.</text>
</comment>
<dbReference type="EMBL" id="JAAPAO010000951">
    <property type="protein sequence ID" value="KAF4652207.1"/>
    <property type="molecule type" value="Genomic_DNA"/>
</dbReference>
<dbReference type="Gene3D" id="3.40.50.200">
    <property type="entry name" value="Peptidase S8/S53 domain"/>
    <property type="match status" value="1"/>
</dbReference>
<evidence type="ECO:0000313" key="6">
    <source>
        <dbReference type="Proteomes" id="UP000591131"/>
    </source>
</evidence>
<dbReference type="EC" id="3.4.21.62" evidence="2"/>
<dbReference type="PROSITE" id="PS51892">
    <property type="entry name" value="SUBTILASE"/>
    <property type="match status" value="1"/>
</dbReference>
<name>A0A7J6KZ77_PERCH</name>
<dbReference type="OrthoDB" id="531541at2759"/>
<comment type="catalytic activity">
    <reaction evidence="1">
        <text>Hydrolysis of proteins with broad specificity for peptide bonds, and a preference for a large uncharged residue in P1. Hydrolyzes peptide amides.</text>
        <dbReference type="EC" id="3.4.21.62"/>
    </reaction>
</comment>
<dbReference type="InterPro" id="IPR036852">
    <property type="entry name" value="Peptidase_S8/S53_dom_sf"/>
</dbReference>
<protein>
    <recommendedName>
        <fullName evidence="2">subtilisin</fullName>
        <ecNumber evidence="2">3.4.21.62</ecNumber>
    </recommendedName>
</protein>
<gene>
    <name evidence="5" type="ORF">FOL47_011223</name>
</gene>
<sequence length="155" mass="15821">MVASPGNEGLNVTLDKRYPCALKDELQGMICVGALGQTNMKILDGTNFANYLGIAAPGSRRILGTTKDNRLTKVSGSSAAAALVAGVAALLYSISPDLTAKKVKTLLIGTATMGVKDPTGREILPFGRVDAAKAISTLMAVQSGKASTTISAPGV</sequence>
<dbReference type="Proteomes" id="UP000591131">
    <property type="component" value="Unassembled WGS sequence"/>
</dbReference>
<organism evidence="5 6">
    <name type="scientific">Perkinsus chesapeaki</name>
    <name type="common">Clam parasite</name>
    <name type="synonym">Perkinsus andrewsi</name>
    <dbReference type="NCBI Taxonomy" id="330153"/>
    <lineage>
        <taxon>Eukaryota</taxon>
        <taxon>Sar</taxon>
        <taxon>Alveolata</taxon>
        <taxon>Perkinsozoa</taxon>
        <taxon>Perkinsea</taxon>
        <taxon>Perkinsida</taxon>
        <taxon>Perkinsidae</taxon>
        <taxon>Perkinsus</taxon>
    </lineage>
</organism>
<evidence type="ECO:0000256" key="3">
    <source>
        <dbReference type="PROSITE-ProRule" id="PRU01240"/>
    </source>
</evidence>
<evidence type="ECO:0000313" key="5">
    <source>
        <dbReference type="EMBL" id="KAF4652207.1"/>
    </source>
</evidence>
<reference evidence="5 6" key="1">
    <citation type="submission" date="2020-04" db="EMBL/GenBank/DDBJ databases">
        <title>Perkinsus chesapeaki whole genome sequence.</title>
        <authorList>
            <person name="Bogema D.R."/>
        </authorList>
    </citation>
    <scope>NUCLEOTIDE SEQUENCE [LARGE SCALE GENOMIC DNA]</scope>
    <source>
        <strain evidence="5">ATCC PRA-425</strain>
    </source>
</reference>
<comment type="caution">
    <text evidence="3">Lacks conserved residue(s) required for the propagation of feature annotation.</text>
</comment>